<dbReference type="GO" id="GO:0043190">
    <property type="term" value="C:ATP-binding cassette (ABC) transporter complex"/>
    <property type="evidence" value="ECO:0007669"/>
    <property type="project" value="InterPro"/>
</dbReference>
<sequence length="521" mass="56461">MTLLSRRSLLAGSASLAAALGLNLSALTALAQDGSKTLRLPLLRASGNLDPQRYVGIFAVQDMVFDPLVQYGPGGAIEPGLAESWEVTPDDTSITFRLRPGVTFTDGAVWDATSMTWNLERWLPKEDYRWLQVANNFKSIEVIDPMTVALHFTKPTPTALTELSYVRPVRFLSPNAVDGEGIYNAPVGTGPWMVEKEGPEGTDLVPNPGYWGPKPEIDRVSLVVIPDGMSRISSIIGGEIDAIGGKFIAPISPQEATTLTNNGITVVTQTGTDTMILGFNPRIDLFRDIRVREAFNLLIDRDGIAQVVMKGYAKATMNLYPEVIPHSGTRHAVPARDVERAKALLEEAGWTGEGTRSKDGKLLDVDLVISEDAVAGSRALGEVLQAGFMEAGIGLSLRNVDHAARHGDIPEFKYDLSLFVTNGAPYDPYNTIGLMFLSTVVPGTDGKIYEDVALDPLILAALGAAEADRPAAFQAVSDWLHDNWAIAPLFHGDRIWAHGDRIKSFAIPATEYEMPLKTLSL</sequence>
<proteinExistence type="inferred from homology"/>
<dbReference type="InterPro" id="IPR006311">
    <property type="entry name" value="TAT_signal"/>
</dbReference>
<dbReference type="PROSITE" id="PS51318">
    <property type="entry name" value="TAT"/>
    <property type="match status" value="1"/>
</dbReference>
<evidence type="ECO:0000259" key="6">
    <source>
        <dbReference type="Pfam" id="PF00496"/>
    </source>
</evidence>
<dbReference type="GO" id="GO:0030288">
    <property type="term" value="C:outer membrane-bounded periplasmic space"/>
    <property type="evidence" value="ECO:0007669"/>
    <property type="project" value="UniProtKB-ARBA"/>
</dbReference>
<comment type="subcellular location">
    <subcellularLocation>
        <location evidence="1">Periplasm</location>
    </subcellularLocation>
</comment>
<feature type="signal peptide" evidence="5">
    <location>
        <begin position="1"/>
        <end position="31"/>
    </location>
</feature>
<feature type="domain" description="Solute-binding protein family 5" evidence="6">
    <location>
        <begin position="77"/>
        <end position="439"/>
    </location>
</feature>
<dbReference type="InterPro" id="IPR030678">
    <property type="entry name" value="Peptide/Ni-bd"/>
</dbReference>
<feature type="chain" id="PRO_5036470396" evidence="5">
    <location>
        <begin position="32"/>
        <end position="521"/>
    </location>
</feature>
<dbReference type="AlphaFoldDB" id="A0A8X8H3X5"/>
<accession>A0A8X8H3X5</accession>
<dbReference type="GO" id="GO:0015833">
    <property type="term" value="P:peptide transport"/>
    <property type="evidence" value="ECO:0007669"/>
    <property type="project" value="TreeGrafter"/>
</dbReference>
<evidence type="ECO:0000313" key="8">
    <source>
        <dbReference type="Proteomes" id="UP000484076"/>
    </source>
</evidence>
<evidence type="ECO:0000256" key="1">
    <source>
        <dbReference type="ARBA" id="ARBA00004418"/>
    </source>
</evidence>
<comment type="similarity">
    <text evidence="2">Belongs to the bacterial solute-binding protein 5 family.</text>
</comment>
<dbReference type="SUPFAM" id="SSF53850">
    <property type="entry name" value="Periplasmic binding protein-like II"/>
    <property type="match status" value="1"/>
</dbReference>
<keyword evidence="8" id="KW-1185">Reference proteome</keyword>
<dbReference type="InterPro" id="IPR039424">
    <property type="entry name" value="SBP_5"/>
</dbReference>
<dbReference type="Gene3D" id="3.10.105.10">
    <property type="entry name" value="Dipeptide-binding Protein, Domain 3"/>
    <property type="match status" value="1"/>
</dbReference>
<gene>
    <name evidence="7" type="ORF">GEU84_015995</name>
</gene>
<reference evidence="7" key="1">
    <citation type="submission" date="2020-05" db="EMBL/GenBank/DDBJ databases">
        <title>Fertoebacter nigrum gen. nov., sp. nov., a new member of the family Rhodobacteraceae.</title>
        <authorList>
            <person name="Szuroczki S."/>
            <person name="Abbaszade G."/>
            <person name="Buni D."/>
            <person name="Schumann P."/>
            <person name="Toth E."/>
        </authorList>
    </citation>
    <scope>NUCLEOTIDE SEQUENCE</scope>
    <source>
        <strain evidence="7">RG-N-1a</strain>
    </source>
</reference>
<dbReference type="PANTHER" id="PTHR30290">
    <property type="entry name" value="PERIPLASMIC BINDING COMPONENT OF ABC TRANSPORTER"/>
    <property type="match status" value="1"/>
</dbReference>
<dbReference type="RefSeq" id="WP_152827931.1">
    <property type="nucleotide sequence ID" value="NZ_WHUT02000010.1"/>
</dbReference>
<dbReference type="Pfam" id="PF00496">
    <property type="entry name" value="SBP_bac_5"/>
    <property type="match status" value="1"/>
</dbReference>
<comment type="caution">
    <text evidence="7">The sequence shown here is derived from an EMBL/GenBank/DDBJ whole genome shotgun (WGS) entry which is preliminary data.</text>
</comment>
<name>A0A8X8H3X5_9RHOB</name>
<organism evidence="7 8">
    <name type="scientific">Fertoeibacter niger</name>
    <dbReference type="NCBI Taxonomy" id="2656921"/>
    <lineage>
        <taxon>Bacteria</taxon>
        <taxon>Pseudomonadati</taxon>
        <taxon>Pseudomonadota</taxon>
        <taxon>Alphaproteobacteria</taxon>
        <taxon>Rhodobacterales</taxon>
        <taxon>Paracoccaceae</taxon>
        <taxon>Fertoeibacter</taxon>
    </lineage>
</organism>
<protein>
    <submittedName>
        <fullName evidence="7">ABC transporter substrate-binding protein</fullName>
    </submittedName>
</protein>
<dbReference type="GO" id="GO:1904680">
    <property type="term" value="F:peptide transmembrane transporter activity"/>
    <property type="evidence" value="ECO:0007669"/>
    <property type="project" value="TreeGrafter"/>
</dbReference>
<dbReference type="Gene3D" id="3.40.190.10">
    <property type="entry name" value="Periplasmic binding protein-like II"/>
    <property type="match status" value="1"/>
</dbReference>
<dbReference type="EMBL" id="WHUT02000010">
    <property type="protein sequence ID" value="NUB45899.1"/>
    <property type="molecule type" value="Genomic_DNA"/>
</dbReference>
<keyword evidence="3" id="KW-0813">Transport</keyword>
<evidence type="ECO:0000256" key="2">
    <source>
        <dbReference type="ARBA" id="ARBA00005695"/>
    </source>
</evidence>
<evidence type="ECO:0000313" key="7">
    <source>
        <dbReference type="EMBL" id="NUB45899.1"/>
    </source>
</evidence>
<dbReference type="Proteomes" id="UP000484076">
    <property type="component" value="Unassembled WGS sequence"/>
</dbReference>
<evidence type="ECO:0000256" key="4">
    <source>
        <dbReference type="ARBA" id="ARBA00022729"/>
    </source>
</evidence>
<evidence type="ECO:0000256" key="3">
    <source>
        <dbReference type="ARBA" id="ARBA00022448"/>
    </source>
</evidence>
<dbReference type="PANTHER" id="PTHR30290:SF10">
    <property type="entry name" value="PERIPLASMIC OLIGOPEPTIDE-BINDING PROTEIN-RELATED"/>
    <property type="match status" value="1"/>
</dbReference>
<keyword evidence="4 5" id="KW-0732">Signal</keyword>
<dbReference type="PIRSF" id="PIRSF002741">
    <property type="entry name" value="MppA"/>
    <property type="match status" value="1"/>
</dbReference>
<evidence type="ECO:0000256" key="5">
    <source>
        <dbReference type="SAM" id="SignalP"/>
    </source>
</evidence>
<dbReference type="InterPro" id="IPR000914">
    <property type="entry name" value="SBP_5_dom"/>
</dbReference>